<comment type="subcellular location">
    <subcellularLocation>
        <location evidence="2 15">Secreted</location>
    </subcellularLocation>
</comment>
<reference evidence="19" key="1">
    <citation type="journal article" date="2014" name="Proc. Natl. Acad. Sci. U.S.A.">
        <title>Extensive sampling of basidiomycete genomes demonstrates inadequacy of the white-rot/brown-rot paradigm for wood decay fungi.</title>
        <authorList>
            <person name="Riley R."/>
            <person name="Salamov A.A."/>
            <person name="Brown D.W."/>
            <person name="Nagy L.G."/>
            <person name="Floudas D."/>
            <person name="Held B.W."/>
            <person name="Levasseur A."/>
            <person name="Lombard V."/>
            <person name="Morin E."/>
            <person name="Otillar R."/>
            <person name="Lindquist E.A."/>
            <person name="Sun H."/>
            <person name="LaButti K.M."/>
            <person name="Schmutz J."/>
            <person name="Jabbour D."/>
            <person name="Luo H."/>
            <person name="Baker S.E."/>
            <person name="Pisabarro A.G."/>
            <person name="Walton J.D."/>
            <person name="Blanchette R.A."/>
            <person name="Henrissat B."/>
            <person name="Martin F."/>
            <person name="Cullen D."/>
            <person name="Hibbett D.S."/>
            <person name="Grigoriev I.V."/>
        </authorList>
    </citation>
    <scope>NUCLEOTIDE SEQUENCE [LARGE SCALE GENOMIC DNA]</scope>
    <source>
        <strain evidence="19">FD-172 SS1</strain>
    </source>
</reference>
<proteinExistence type="inferred from homology"/>
<evidence type="ECO:0000256" key="12">
    <source>
        <dbReference type="ARBA" id="ARBA00023326"/>
    </source>
</evidence>
<comment type="domain">
    <text evidence="15">Has a modular structure: an endo-beta-1,4-glucanase catalytic module at the N-terminus, a linker rich in serines and threonines, and a C-terminal carbohydrate-binding module (CBM).</text>
</comment>
<evidence type="ECO:0000256" key="1">
    <source>
        <dbReference type="ARBA" id="ARBA00001973"/>
    </source>
</evidence>
<keyword evidence="10 15" id="KW-1015">Disulfide bond</keyword>
<evidence type="ECO:0000256" key="8">
    <source>
        <dbReference type="ARBA" id="ARBA00023008"/>
    </source>
</evidence>
<dbReference type="Pfam" id="PF03443">
    <property type="entry name" value="AA9"/>
    <property type="match status" value="1"/>
</dbReference>
<protein>
    <recommendedName>
        <fullName evidence="15">AA9 family lytic polysaccharide monooxygenase</fullName>
        <ecNumber evidence="15">1.14.99.56</ecNumber>
    </recommendedName>
    <alternativeName>
        <fullName evidence="15">Endo-beta-1,4-glucanase</fullName>
    </alternativeName>
    <alternativeName>
        <fullName evidence="15">Glycosyl hydrolase 61 family protein</fullName>
    </alternativeName>
</protein>
<gene>
    <name evidence="18" type="ORF">BOTBODRAFT_58322</name>
</gene>
<dbReference type="InParanoid" id="A0A067M2Y0"/>
<keyword evidence="11 15" id="KW-0119">Carbohydrate metabolism</keyword>
<evidence type="ECO:0000256" key="2">
    <source>
        <dbReference type="ARBA" id="ARBA00004613"/>
    </source>
</evidence>
<sequence length="217" mass="22382">MFKSVLAIALLAAPALGHIRLTAFNGDTSCVRLPPNNSPQTDVTSTNIVCNVNGNAPASGVCNVAAGSTATVTWDTGAHPGPEIVYLAKTSDAKTTNPSSLKWFKISQDGLRSDGKWGSDVVNANGGKYSFKIPSNIASGTYLLRGETIGLHVAQTYPGAQFYMSCVQLNITGGGSANPAGVSFPGAYKGTDSGVTLNIYYPVPTSYTVPGPAVYSG</sequence>
<evidence type="ECO:0000256" key="9">
    <source>
        <dbReference type="ARBA" id="ARBA00023033"/>
    </source>
</evidence>
<dbReference type="HOGENOM" id="CLU_031730_0_2_1"/>
<comment type="catalytic activity">
    <reaction evidence="14 15">
        <text>[(1-&gt;4)-beta-D-glucosyl]n+m + reduced acceptor + O2 = 4-dehydro-beta-D-glucosyl-[(1-&gt;4)-beta-D-glucosyl]n-1 + [(1-&gt;4)-beta-D-glucosyl]m + acceptor + H2O.</text>
        <dbReference type="EC" id="1.14.99.56"/>
    </reaction>
</comment>
<dbReference type="PANTHER" id="PTHR33353:SF9">
    <property type="entry name" value="ENDOGLUCANASE II"/>
    <property type="match status" value="1"/>
</dbReference>
<evidence type="ECO:0000256" key="5">
    <source>
        <dbReference type="ARBA" id="ARBA00022729"/>
    </source>
</evidence>
<dbReference type="GO" id="GO:0005576">
    <property type="term" value="C:extracellular region"/>
    <property type="evidence" value="ECO:0007669"/>
    <property type="project" value="UniProtKB-SubCell"/>
</dbReference>
<dbReference type="PANTHER" id="PTHR33353">
    <property type="entry name" value="PUTATIVE (AFU_ORTHOLOGUE AFUA_1G12560)-RELATED"/>
    <property type="match status" value="1"/>
</dbReference>
<evidence type="ECO:0000256" key="6">
    <source>
        <dbReference type="ARBA" id="ARBA00023001"/>
    </source>
</evidence>
<evidence type="ECO:0000313" key="18">
    <source>
        <dbReference type="EMBL" id="KDQ10133.1"/>
    </source>
</evidence>
<evidence type="ECO:0000313" key="19">
    <source>
        <dbReference type="Proteomes" id="UP000027195"/>
    </source>
</evidence>
<accession>A0A067M2Y0</accession>
<dbReference type="GO" id="GO:0008810">
    <property type="term" value="F:cellulase activity"/>
    <property type="evidence" value="ECO:0007669"/>
    <property type="project" value="UniProtKB-UniRule"/>
</dbReference>
<keyword evidence="18" id="KW-0378">Hydrolase</keyword>
<dbReference type="GO" id="GO:0030245">
    <property type="term" value="P:cellulose catabolic process"/>
    <property type="evidence" value="ECO:0007669"/>
    <property type="project" value="UniProtKB-UniRule"/>
</dbReference>
<comment type="similarity">
    <text evidence="13">Belongs to the polysaccharide monooxygenase AA9 family.</text>
</comment>
<comment type="cofactor">
    <cofactor evidence="1">
        <name>Cu(2+)</name>
        <dbReference type="ChEBI" id="CHEBI:29036"/>
    </cofactor>
</comment>
<dbReference type="InterPro" id="IPR005103">
    <property type="entry name" value="AA9_LPMO"/>
</dbReference>
<evidence type="ECO:0000256" key="3">
    <source>
        <dbReference type="ARBA" id="ARBA00022525"/>
    </source>
</evidence>
<organism evidence="18 19">
    <name type="scientific">Botryobasidium botryosum (strain FD-172 SS1)</name>
    <dbReference type="NCBI Taxonomy" id="930990"/>
    <lineage>
        <taxon>Eukaryota</taxon>
        <taxon>Fungi</taxon>
        <taxon>Dikarya</taxon>
        <taxon>Basidiomycota</taxon>
        <taxon>Agaricomycotina</taxon>
        <taxon>Agaricomycetes</taxon>
        <taxon>Cantharellales</taxon>
        <taxon>Botryobasidiaceae</taxon>
        <taxon>Botryobasidium</taxon>
    </lineage>
</organism>
<keyword evidence="5 16" id="KW-0732">Signal</keyword>
<dbReference type="InterPro" id="IPR049892">
    <property type="entry name" value="AA9"/>
</dbReference>
<keyword evidence="7" id="KW-0560">Oxidoreductase</keyword>
<evidence type="ECO:0000256" key="13">
    <source>
        <dbReference type="ARBA" id="ARBA00044502"/>
    </source>
</evidence>
<keyword evidence="19" id="KW-1185">Reference proteome</keyword>
<evidence type="ECO:0000256" key="4">
    <source>
        <dbReference type="ARBA" id="ARBA00022723"/>
    </source>
</evidence>
<dbReference type="GO" id="GO:0046872">
    <property type="term" value="F:metal ion binding"/>
    <property type="evidence" value="ECO:0007669"/>
    <property type="project" value="UniProtKB-KW"/>
</dbReference>
<evidence type="ECO:0000256" key="7">
    <source>
        <dbReference type="ARBA" id="ARBA00023002"/>
    </source>
</evidence>
<evidence type="ECO:0000256" key="11">
    <source>
        <dbReference type="ARBA" id="ARBA00023277"/>
    </source>
</evidence>
<feature type="signal peptide" evidence="16">
    <location>
        <begin position="1"/>
        <end position="17"/>
    </location>
</feature>
<keyword evidence="3 15" id="KW-0964">Secreted</keyword>
<feature type="chain" id="PRO_5001640950" description="AA9 family lytic polysaccharide monooxygenase" evidence="16">
    <location>
        <begin position="18"/>
        <end position="217"/>
    </location>
</feature>
<evidence type="ECO:0000259" key="17">
    <source>
        <dbReference type="Pfam" id="PF03443"/>
    </source>
</evidence>
<dbReference type="AlphaFoldDB" id="A0A067M2Y0"/>
<name>A0A067M2Y0_BOTB1</name>
<dbReference type="EC" id="1.14.99.56" evidence="15"/>
<keyword evidence="12 15" id="KW-0624">Polysaccharide degradation</keyword>
<keyword evidence="6 15" id="KW-0136">Cellulose degradation</keyword>
<evidence type="ECO:0000256" key="15">
    <source>
        <dbReference type="RuleBase" id="RU368122"/>
    </source>
</evidence>
<dbReference type="CDD" id="cd21175">
    <property type="entry name" value="LPMO_AA9"/>
    <property type="match status" value="1"/>
</dbReference>
<dbReference type="Proteomes" id="UP000027195">
    <property type="component" value="Unassembled WGS sequence"/>
</dbReference>
<comment type="function">
    <text evidence="15">Lytic polysaccharide monooxygenase (LMPO) that depolymerizes crystalline and amorphous polysaccharides via the oxidation of scissile alpha- or beta-(1-4)-glycosidic bonds, yielding C1 and/or C4 oxidation products. Catalysis by LPMOs requires the reduction of the active-site copper from Cu(II) to Cu(I) by a reducing agent and H(2)O(2) or O(2) as a cosubstrate.</text>
</comment>
<evidence type="ECO:0000256" key="16">
    <source>
        <dbReference type="SAM" id="SignalP"/>
    </source>
</evidence>
<keyword evidence="8" id="KW-0186">Copper</keyword>
<dbReference type="EMBL" id="KL198071">
    <property type="protein sequence ID" value="KDQ10133.1"/>
    <property type="molecule type" value="Genomic_DNA"/>
</dbReference>
<evidence type="ECO:0000256" key="14">
    <source>
        <dbReference type="ARBA" id="ARBA00045077"/>
    </source>
</evidence>
<dbReference type="GO" id="GO:0004497">
    <property type="term" value="F:monooxygenase activity"/>
    <property type="evidence" value="ECO:0007669"/>
    <property type="project" value="UniProtKB-KW"/>
</dbReference>
<dbReference type="GO" id="GO:0030248">
    <property type="term" value="F:cellulose binding"/>
    <property type="evidence" value="ECO:0007669"/>
    <property type="project" value="UniProtKB-UniRule"/>
</dbReference>
<feature type="domain" description="Auxiliary Activity family 9 catalytic" evidence="17">
    <location>
        <begin position="28"/>
        <end position="207"/>
    </location>
</feature>
<keyword evidence="9" id="KW-0503">Monooxygenase</keyword>
<dbReference type="STRING" id="930990.A0A067M2Y0"/>
<dbReference type="Gene3D" id="2.70.50.70">
    <property type="match status" value="1"/>
</dbReference>
<evidence type="ECO:0000256" key="10">
    <source>
        <dbReference type="ARBA" id="ARBA00023157"/>
    </source>
</evidence>
<keyword evidence="4" id="KW-0479">Metal-binding</keyword>
<dbReference type="OrthoDB" id="2525337at2759"/>